<name>A0A7X4GU14_9BURK</name>
<protein>
    <submittedName>
        <fullName evidence="3">Transporter substrate-binding domain-containing protein</fullName>
    </submittedName>
</protein>
<dbReference type="SUPFAM" id="SSF53850">
    <property type="entry name" value="Periplasmic binding protein-like II"/>
    <property type="match status" value="1"/>
</dbReference>
<evidence type="ECO:0000259" key="2">
    <source>
        <dbReference type="SMART" id="SM00062"/>
    </source>
</evidence>
<evidence type="ECO:0000313" key="4">
    <source>
        <dbReference type="Proteomes" id="UP000450012"/>
    </source>
</evidence>
<dbReference type="Gene3D" id="3.40.190.10">
    <property type="entry name" value="Periplasmic binding protein-like II"/>
    <property type="match status" value="2"/>
</dbReference>
<organism evidence="3 4">
    <name type="scientific">Duganella rivi</name>
    <dbReference type="NCBI Taxonomy" id="2666083"/>
    <lineage>
        <taxon>Bacteria</taxon>
        <taxon>Pseudomonadati</taxon>
        <taxon>Pseudomonadota</taxon>
        <taxon>Betaproteobacteria</taxon>
        <taxon>Burkholderiales</taxon>
        <taxon>Oxalobacteraceae</taxon>
        <taxon>Telluria group</taxon>
        <taxon>Duganella</taxon>
    </lineage>
</organism>
<sequence length="251" mass="28357">MRWPALALALLLAGAAAIATAAPREPLRIIGAVIPPLSYMRDGVIAGYCVDLVREIQRRVGDHTAVELLPWARAYRMGKEGANVILLCPKRTPEREPYFKWIGPVLESESTFYALRRSQVRLATLDDARALEGILVPREFYSYQYLRAAGFTNLEPVNTSQAMLAMLMAGRRPVMVLDREQLPVLLAQAKVSPDQVEPVLKLMSIHSYFTFPLNAPPEQIARWQQALERIKRDGTLARLQRQWFPETAAHR</sequence>
<dbReference type="EMBL" id="WWCK01000006">
    <property type="protein sequence ID" value="MYM69110.1"/>
    <property type="molecule type" value="Genomic_DNA"/>
</dbReference>
<evidence type="ECO:0000313" key="3">
    <source>
        <dbReference type="EMBL" id="MYM69110.1"/>
    </source>
</evidence>
<feature type="domain" description="Solute-binding protein family 3/N-terminal" evidence="2">
    <location>
        <begin position="26"/>
        <end position="247"/>
    </location>
</feature>
<reference evidence="3 4" key="1">
    <citation type="submission" date="2019-12" db="EMBL/GenBank/DDBJ databases">
        <title>Novel species isolated from a subtropical stream in China.</title>
        <authorList>
            <person name="Lu H."/>
        </authorList>
    </citation>
    <scope>NUCLEOTIDE SEQUENCE [LARGE SCALE GENOMIC DNA]</scope>
    <source>
        <strain evidence="3 4">FT55W</strain>
    </source>
</reference>
<feature type="chain" id="PRO_5031530763" evidence="1">
    <location>
        <begin position="22"/>
        <end position="251"/>
    </location>
</feature>
<dbReference type="Proteomes" id="UP000450012">
    <property type="component" value="Unassembled WGS sequence"/>
</dbReference>
<keyword evidence="1" id="KW-0732">Signal</keyword>
<evidence type="ECO:0000256" key="1">
    <source>
        <dbReference type="SAM" id="SignalP"/>
    </source>
</evidence>
<dbReference type="SMART" id="SM00062">
    <property type="entry name" value="PBPb"/>
    <property type="match status" value="1"/>
</dbReference>
<proteinExistence type="predicted"/>
<dbReference type="RefSeq" id="WP_161015636.1">
    <property type="nucleotide sequence ID" value="NZ_WWCK01000006.1"/>
</dbReference>
<keyword evidence="4" id="KW-1185">Reference proteome</keyword>
<gene>
    <name evidence="3" type="ORF">GTP45_20020</name>
</gene>
<dbReference type="AlphaFoldDB" id="A0A7X4GU14"/>
<dbReference type="PANTHER" id="PTHR38834:SF3">
    <property type="entry name" value="SOLUTE-BINDING PROTEIN FAMILY 3_N-TERMINAL DOMAIN-CONTAINING PROTEIN"/>
    <property type="match status" value="1"/>
</dbReference>
<feature type="signal peptide" evidence="1">
    <location>
        <begin position="1"/>
        <end position="21"/>
    </location>
</feature>
<accession>A0A7X4GU14</accession>
<dbReference type="InterPro" id="IPR001638">
    <property type="entry name" value="Solute-binding_3/MltF_N"/>
</dbReference>
<dbReference type="PANTHER" id="PTHR38834">
    <property type="entry name" value="PERIPLASMIC SUBSTRATE BINDING PROTEIN FAMILY 3"/>
    <property type="match status" value="1"/>
</dbReference>
<comment type="caution">
    <text evidence="3">The sequence shown here is derived from an EMBL/GenBank/DDBJ whole genome shotgun (WGS) entry which is preliminary data.</text>
</comment>
<dbReference type="Pfam" id="PF00497">
    <property type="entry name" value="SBP_bac_3"/>
    <property type="match status" value="1"/>
</dbReference>